<dbReference type="Proteomes" id="UP000612055">
    <property type="component" value="Unassembled WGS sequence"/>
</dbReference>
<reference evidence="3" key="1">
    <citation type="journal article" date="2020" name="bioRxiv">
        <title>Comparative genomics of Chlamydomonas.</title>
        <authorList>
            <person name="Craig R.J."/>
            <person name="Hasan A.R."/>
            <person name="Ness R.W."/>
            <person name="Keightley P.D."/>
        </authorList>
    </citation>
    <scope>NUCLEOTIDE SEQUENCE</scope>
    <source>
        <strain evidence="3">CCAP 11/70</strain>
    </source>
</reference>
<protein>
    <submittedName>
        <fullName evidence="3">Uncharacterized protein</fullName>
    </submittedName>
</protein>
<sequence length="300" mass="29672">MDSAWPHKLKRLPDVTTLPRVAIFGAVAALAGAVVLLVALIMWTRLRRRAAIARYKRGGKWASQQSGDGDGAEVIIDDPRGYAARRAPPPWPLSALGLPGLPSQRLWSDSSRGLGAGLGALLAYLAEGATGPYGADLGPDDDDGYSGGQTGGSGPRFVASTASGKSLQVVVNTTTAVAHHTLPPWRLPHGTAGAGKGAAAGPGAGAAGGPVSPVLVTAAAAGGGAVGPGGPVLGPSLIGSGGTLRPGPQEAAALHQSRSMGREAGAGTANGAVALVTLGSGRSADHDPATAFYKAKAHAH</sequence>
<feature type="compositionally biased region" description="Gly residues" evidence="1">
    <location>
        <begin position="145"/>
        <end position="154"/>
    </location>
</feature>
<evidence type="ECO:0000313" key="4">
    <source>
        <dbReference type="Proteomes" id="UP000612055"/>
    </source>
</evidence>
<feature type="transmembrane region" description="Helical" evidence="2">
    <location>
        <begin position="20"/>
        <end position="44"/>
    </location>
</feature>
<organism evidence="3 4">
    <name type="scientific">Edaphochlamys debaryana</name>
    <dbReference type="NCBI Taxonomy" id="47281"/>
    <lineage>
        <taxon>Eukaryota</taxon>
        <taxon>Viridiplantae</taxon>
        <taxon>Chlorophyta</taxon>
        <taxon>core chlorophytes</taxon>
        <taxon>Chlorophyceae</taxon>
        <taxon>CS clade</taxon>
        <taxon>Chlamydomonadales</taxon>
        <taxon>Chlamydomonadales incertae sedis</taxon>
        <taxon>Edaphochlamys</taxon>
    </lineage>
</organism>
<dbReference type="AlphaFoldDB" id="A0A835XZA9"/>
<evidence type="ECO:0000256" key="2">
    <source>
        <dbReference type="SAM" id="Phobius"/>
    </source>
</evidence>
<proteinExistence type="predicted"/>
<evidence type="ECO:0000313" key="3">
    <source>
        <dbReference type="EMBL" id="KAG2491181.1"/>
    </source>
</evidence>
<keyword evidence="2" id="KW-0812">Transmembrane</keyword>
<evidence type="ECO:0000256" key="1">
    <source>
        <dbReference type="SAM" id="MobiDB-lite"/>
    </source>
</evidence>
<gene>
    <name evidence="3" type="ORF">HYH03_010392</name>
</gene>
<accession>A0A835XZA9</accession>
<dbReference type="EMBL" id="JAEHOE010000055">
    <property type="protein sequence ID" value="KAG2491181.1"/>
    <property type="molecule type" value="Genomic_DNA"/>
</dbReference>
<keyword evidence="2" id="KW-0472">Membrane</keyword>
<keyword evidence="4" id="KW-1185">Reference proteome</keyword>
<feature type="region of interest" description="Disordered" evidence="1">
    <location>
        <begin position="135"/>
        <end position="159"/>
    </location>
</feature>
<comment type="caution">
    <text evidence="3">The sequence shown here is derived from an EMBL/GenBank/DDBJ whole genome shotgun (WGS) entry which is preliminary data.</text>
</comment>
<name>A0A835XZA9_9CHLO</name>
<keyword evidence="2" id="KW-1133">Transmembrane helix</keyword>